<keyword evidence="3" id="KW-1185">Reference proteome</keyword>
<dbReference type="EMBL" id="PUHW01000016">
    <property type="protein sequence ID" value="KAG0690823.1"/>
    <property type="molecule type" value="Genomic_DNA"/>
</dbReference>
<dbReference type="AlphaFoldDB" id="A0A9P6WR28"/>
<keyword evidence="1" id="KW-0472">Membrane</keyword>
<dbReference type="InterPro" id="IPR016833">
    <property type="entry name" value="Put_Na-Bile_cotransptr"/>
</dbReference>
<sequence>MFILSQWFFLAIALAIIFAYLFPNFACKGGLIKSEYSINYGAVAVIFLLSGLSMDTRKLFQMIGCWKSHIFCQMFSFLFTSSIIFGFAELIRISNNEKINKYILIGFIVTGSTPTTVSSNVVMTKEANGNDSLSLIEVVIGNIMGAFISPLLIQLYLSKNTGFSFANPTTNVQFSSIYKEVMQNMGASLFGPLFVGQVAQYFFPGLTLFVKKYQIGKLGFCFVLLRLPMIPKNNKLVRLLIFDKKDSVAIMLCGAAKTIALGIPLIDAQWGNNSQIMAIISVPLVLYQTEQIFVAKLLVPILKKWIDSDKSQECVSDEESQSVEILNISTKSETAL</sequence>
<keyword evidence="1" id="KW-0812">Transmembrane</keyword>
<dbReference type="GO" id="GO:0005886">
    <property type="term" value="C:plasma membrane"/>
    <property type="evidence" value="ECO:0007669"/>
    <property type="project" value="TreeGrafter"/>
</dbReference>
<comment type="caution">
    <text evidence="2">The sequence shown here is derived from an EMBL/GenBank/DDBJ whole genome shotgun (WGS) entry which is preliminary data.</text>
</comment>
<feature type="transmembrane region" description="Helical" evidence="1">
    <location>
        <begin position="38"/>
        <end position="54"/>
    </location>
</feature>
<reference evidence="2" key="1">
    <citation type="submission" date="2020-11" db="EMBL/GenBank/DDBJ databases">
        <title>Kefir isolates.</title>
        <authorList>
            <person name="Marcisauskas S."/>
            <person name="Kim Y."/>
            <person name="Blasche S."/>
        </authorList>
    </citation>
    <scope>NUCLEOTIDE SEQUENCE</scope>
    <source>
        <strain evidence="2">Olga-1</strain>
    </source>
</reference>
<dbReference type="PANTHER" id="PTHR18640">
    <property type="entry name" value="SOLUTE CARRIER FAMILY 10 MEMBER 7"/>
    <property type="match status" value="1"/>
</dbReference>
<dbReference type="InterPro" id="IPR038770">
    <property type="entry name" value="Na+/solute_symporter_sf"/>
</dbReference>
<dbReference type="PANTHER" id="PTHR18640:SF5">
    <property type="entry name" value="SODIUM_BILE ACID COTRANSPORTER 7"/>
    <property type="match status" value="1"/>
</dbReference>
<feature type="transmembrane region" description="Helical" evidence="1">
    <location>
        <begin position="66"/>
        <end position="90"/>
    </location>
</feature>
<feature type="transmembrane region" description="Helical" evidence="1">
    <location>
        <begin position="185"/>
        <end position="203"/>
    </location>
</feature>
<keyword evidence="1" id="KW-1133">Transmembrane helix</keyword>
<dbReference type="Pfam" id="PF13593">
    <property type="entry name" value="SBF_like"/>
    <property type="match status" value="1"/>
</dbReference>
<organism evidence="2 3">
    <name type="scientific">Pichia californica</name>
    <dbReference type="NCBI Taxonomy" id="460514"/>
    <lineage>
        <taxon>Eukaryota</taxon>
        <taxon>Fungi</taxon>
        <taxon>Dikarya</taxon>
        <taxon>Ascomycota</taxon>
        <taxon>Saccharomycotina</taxon>
        <taxon>Pichiomycetes</taxon>
        <taxon>Pichiales</taxon>
        <taxon>Pichiaceae</taxon>
        <taxon>Pichia</taxon>
    </lineage>
</organism>
<proteinExistence type="predicted"/>
<dbReference type="Gene3D" id="1.20.1530.20">
    <property type="match status" value="2"/>
</dbReference>
<feature type="transmembrane region" description="Helical" evidence="1">
    <location>
        <begin position="6"/>
        <end position="26"/>
    </location>
</feature>
<protein>
    <submittedName>
        <fullName evidence="2">Uncharacterized protein</fullName>
    </submittedName>
</protein>
<evidence type="ECO:0000313" key="3">
    <source>
        <dbReference type="Proteomes" id="UP000697127"/>
    </source>
</evidence>
<name>A0A9P6WR28_9ASCO</name>
<dbReference type="PIRSF" id="PIRSF026166">
    <property type="entry name" value="UCP026166"/>
    <property type="match status" value="1"/>
</dbReference>
<evidence type="ECO:0000256" key="1">
    <source>
        <dbReference type="SAM" id="Phobius"/>
    </source>
</evidence>
<evidence type="ECO:0000313" key="2">
    <source>
        <dbReference type="EMBL" id="KAG0690823.1"/>
    </source>
</evidence>
<gene>
    <name evidence="2" type="ORF">C6P40_001083</name>
</gene>
<accession>A0A9P6WR28</accession>
<feature type="transmembrane region" description="Helical" evidence="1">
    <location>
        <begin position="102"/>
        <end position="123"/>
    </location>
</feature>
<dbReference type="Proteomes" id="UP000697127">
    <property type="component" value="Unassembled WGS sequence"/>
</dbReference>
<feature type="transmembrane region" description="Helical" evidence="1">
    <location>
        <begin position="135"/>
        <end position="157"/>
    </location>
</feature>